<dbReference type="InterPro" id="IPR050109">
    <property type="entry name" value="HTH-type_TetR-like_transc_reg"/>
</dbReference>
<dbReference type="EMBL" id="JACJIA010000001">
    <property type="protein sequence ID" value="MBA8949669.1"/>
    <property type="molecule type" value="Genomic_DNA"/>
</dbReference>
<keyword evidence="3 5" id="KW-0238">DNA-binding</keyword>
<sequence length="208" mass="23069">MPRVSAEHLERRRQQILDAARACFVRKGVHDTSMQDIFAESGLSAGAVYRYFKSKSEIIEAIMSMVLTDMRGFVTDLASTDPPLPLDEVIERITRMVVLLSGEDGPVHMAPHAWSLAMHDPALRSYIKENMTTLRESWIGYVERLVTAGMLPAGTDPVATSKVIFAMMPGFLIQRLFLGDVTPEEFRLGVRTLMRQSLTAPADVASAS</sequence>
<dbReference type="SUPFAM" id="SSF48498">
    <property type="entry name" value="Tetracyclin repressor-like, C-terminal domain"/>
    <property type="match status" value="1"/>
</dbReference>
<dbReference type="Proteomes" id="UP000572680">
    <property type="component" value="Unassembled WGS sequence"/>
</dbReference>
<evidence type="ECO:0000256" key="5">
    <source>
        <dbReference type="PROSITE-ProRule" id="PRU00335"/>
    </source>
</evidence>
<dbReference type="InterPro" id="IPR009057">
    <property type="entry name" value="Homeodomain-like_sf"/>
</dbReference>
<keyword evidence="2" id="KW-0805">Transcription regulation</keyword>
<proteinExistence type="predicted"/>
<dbReference type="PROSITE" id="PS50977">
    <property type="entry name" value="HTH_TETR_2"/>
    <property type="match status" value="1"/>
</dbReference>
<dbReference type="GO" id="GO:0003700">
    <property type="term" value="F:DNA-binding transcription factor activity"/>
    <property type="evidence" value="ECO:0007669"/>
    <property type="project" value="TreeGrafter"/>
</dbReference>
<dbReference type="PANTHER" id="PTHR30055">
    <property type="entry name" value="HTH-TYPE TRANSCRIPTIONAL REGULATOR RUTR"/>
    <property type="match status" value="1"/>
</dbReference>
<name>A0A7W3LK86_ACTNM</name>
<dbReference type="AlphaFoldDB" id="A0A7W3LK86"/>
<dbReference type="PANTHER" id="PTHR30055:SF234">
    <property type="entry name" value="HTH-TYPE TRANSCRIPTIONAL REGULATOR BETI"/>
    <property type="match status" value="1"/>
</dbReference>
<accession>A0A7W3LK86</accession>
<keyword evidence="4" id="KW-0804">Transcription</keyword>
<protein>
    <submittedName>
        <fullName evidence="7">AcrR family transcriptional regulator</fullName>
    </submittedName>
</protein>
<dbReference type="InterPro" id="IPR001647">
    <property type="entry name" value="HTH_TetR"/>
</dbReference>
<dbReference type="Gene3D" id="1.10.357.10">
    <property type="entry name" value="Tetracycline Repressor, domain 2"/>
    <property type="match status" value="1"/>
</dbReference>
<organism evidence="7 8">
    <name type="scientific">Actinomadura namibiensis</name>
    <dbReference type="NCBI Taxonomy" id="182080"/>
    <lineage>
        <taxon>Bacteria</taxon>
        <taxon>Bacillati</taxon>
        <taxon>Actinomycetota</taxon>
        <taxon>Actinomycetes</taxon>
        <taxon>Streptosporangiales</taxon>
        <taxon>Thermomonosporaceae</taxon>
        <taxon>Actinomadura</taxon>
    </lineage>
</organism>
<evidence type="ECO:0000256" key="4">
    <source>
        <dbReference type="ARBA" id="ARBA00023163"/>
    </source>
</evidence>
<dbReference type="RefSeq" id="WP_182842061.1">
    <property type="nucleotide sequence ID" value="NZ_BAAALP010000012.1"/>
</dbReference>
<dbReference type="Pfam" id="PF13977">
    <property type="entry name" value="TetR_C_6"/>
    <property type="match status" value="1"/>
</dbReference>
<evidence type="ECO:0000259" key="6">
    <source>
        <dbReference type="PROSITE" id="PS50977"/>
    </source>
</evidence>
<dbReference type="GO" id="GO:0000976">
    <property type="term" value="F:transcription cis-regulatory region binding"/>
    <property type="evidence" value="ECO:0007669"/>
    <property type="project" value="TreeGrafter"/>
</dbReference>
<dbReference type="PRINTS" id="PR00455">
    <property type="entry name" value="HTHTETR"/>
</dbReference>
<dbReference type="InterPro" id="IPR036271">
    <property type="entry name" value="Tet_transcr_reg_TetR-rel_C_sf"/>
</dbReference>
<feature type="DNA-binding region" description="H-T-H motif" evidence="5">
    <location>
        <begin position="33"/>
        <end position="52"/>
    </location>
</feature>
<dbReference type="Pfam" id="PF00440">
    <property type="entry name" value="TetR_N"/>
    <property type="match status" value="1"/>
</dbReference>
<keyword evidence="8" id="KW-1185">Reference proteome</keyword>
<gene>
    <name evidence="7" type="ORF">HNR61_001267</name>
</gene>
<dbReference type="PROSITE" id="PS01081">
    <property type="entry name" value="HTH_TETR_1"/>
    <property type="match status" value="1"/>
</dbReference>
<evidence type="ECO:0000256" key="1">
    <source>
        <dbReference type="ARBA" id="ARBA00022491"/>
    </source>
</evidence>
<dbReference type="InterPro" id="IPR039538">
    <property type="entry name" value="BetI_C"/>
</dbReference>
<reference evidence="7 8" key="1">
    <citation type="submission" date="2020-08" db="EMBL/GenBank/DDBJ databases">
        <title>Genomic Encyclopedia of Type Strains, Phase IV (KMG-IV): sequencing the most valuable type-strain genomes for metagenomic binning, comparative biology and taxonomic classification.</title>
        <authorList>
            <person name="Goeker M."/>
        </authorList>
    </citation>
    <scope>NUCLEOTIDE SEQUENCE [LARGE SCALE GENOMIC DNA]</scope>
    <source>
        <strain evidence="7 8">DSM 44197</strain>
    </source>
</reference>
<dbReference type="SUPFAM" id="SSF46689">
    <property type="entry name" value="Homeodomain-like"/>
    <property type="match status" value="1"/>
</dbReference>
<evidence type="ECO:0000256" key="3">
    <source>
        <dbReference type="ARBA" id="ARBA00023125"/>
    </source>
</evidence>
<keyword evidence="1" id="KW-0678">Repressor</keyword>
<evidence type="ECO:0000313" key="8">
    <source>
        <dbReference type="Proteomes" id="UP000572680"/>
    </source>
</evidence>
<comment type="caution">
    <text evidence="7">The sequence shown here is derived from an EMBL/GenBank/DDBJ whole genome shotgun (WGS) entry which is preliminary data.</text>
</comment>
<feature type="domain" description="HTH tetR-type" evidence="6">
    <location>
        <begin position="10"/>
        <end position="70"/>
    </location>
</feature>
<dbReference type="InterPro" id="IPR023772">
    <property type="entry name" value="DNA-bd_HTH_TetR-type_CS"/>
</dbReference>
<evidence type="ECO:0000256" key="2">
    <source>
        <dbReference type="ARBA" id="ARBA00023015"/>
    </source>
</evidence>
<evidence type="ECO:0000313" key="7">
    <source>
        <dbReference type="EMBL" id="MBA8949669.1"/>
    </source>
</evidence>